<keyword evidence="4 6" id="KW-1133">Transmembrane helix</keyword>
<keyword evidence="3 6" id="KW-0812">Transmembrane</keyword>
<dbReference type="Proteomes" id="UP001597344">
    <property type="component" value="Unassembled WGS sequence"/>
</dbReference>
<sequence>MNKRKLSFWEIWNMSFGFLGIQFGFALQNANTSRIFETLGAKVDELAVFWLAAPITGLLVQPIIGYFSDRTWHSKLGRRRPYFLVGAILSSIALCIMPNSPTLWVAIGTLWIMDSSINISMEPFRAFVGDNLPESQRTKGFAMQSFFIGLGAVVGSALPYIFSNWLGISNTAEGGVIPDSVKWSFYIGAIVFLLAVLWTVFNSKEYSPDELEAFEDHKPEFTVEITPKENVNRIAKLMRAGTIMTVFGVILNAFLIYLMLDKELYILSGGILLVGVLFLIAAWFRKLKGINGFVTIMTDLLYMPSTMKQLAVVQFFSWFALFSMWIYTTQAVTSYVYGSTDPTSQLYNDGADWVTVLFAVYNGVAALVAFLLPVLAKLTSRKITHLISLVLGGLGLLSITIFKTPELLIISMVGIGIAWASILSMPYAMLAGALPPRKMGYYMGVFNFFIVIPQIVAASILGFLLNTFFGNETIYALIIGGISMIVSGFLTLIVSDRATIEINE</sequence>
<accession>A0ABW5AZ70</accession>
<evidence type="ECO:0000256" key="6">
    <source>
        <dbReference type="SAM" id="Phobius"/>
    </source>
</evidence>
<proteinExistence type="predicted"/>
<feature type="transmembrane region" description="Helical" evidence="6">
    <location>
        <begin position="383"/>
        <end position="402"/>
    </location>
</feature>
<evidence type="ECO:0000259" key="7">
    <source>
        <dbReference type="PROSITE" id="PS50850"/>
    </source>
</evidence>
<protein>
    <submittedName>
        <fullName evidence="8">MFS transporter</fullName>
    </submittedName>
</protein>
<feature type="domain" description="Major facilitator superfamily (MFS) profile" evidence="7">
    <location>
        <begin position="306"/>
        <end position="504"/>
    </location>
</feature>
<feature type="transmembrane region" description="Helical" evidence="6">
    <location>
        <begin position="408"/>
        <end position="429"/>
    </location>
</feature>
<feature type="transmembrane region" description="Helical" evidence="6">
    <location>
        <begin position="141"/>
        <end position="163"/>
    </location>
</feature>
<evidence type="ECO:0000256" key="3">
    <source>
        <dbReference type="ARBA" id="ARBA00022692"/>
    </source>
</evidence>
<evidence type="ECO:0000256" key="1">
    <source>
        <dbReference type="ARBA" id="ARBA00004141"/>
    </source>
</evidence>
<feature type="transmembrane region" description="Helical" evidence="6">
    <location>
        <begin position="264"/>
        <end position="284"/>
    </location>
</feature>
<evidence type="ECO:0000256" key="4">
    <source>
        <dbReference type="ARBA" id="ARBA00022989"/>
    </source>
</evidence>
<keyword evidence="2" id="KW-0813">Transport</keyword>
<feature type="transmembrane region" description="Helical" evidence="6">
    <location>
        <begin position="103"/>
        <end position="121"/>
    </location>
</feature>
<comment type="subcellular location">
    <subcellularLocation>
        <location evidence="1">Membrane</location>
        <topology evidence="1">Multi-pass membrane protein</topology>
    </subcellularLocation>
</comment>
<feature type="transmembrane region" description="Helical" evidence="6">
    <location>
        <begin position="441"/>
        <end position="468"/>
    </location>
</feature>
<dbReference type="PROSITE" id="PS50850">
    <property type="entry name" value="MFS"/>
    <property type="match status" value="1"/>
</dbReference>
<comment type="caution">
    <text evidence="8">The sequence shown here is derived from an EMBL/GenBank/DDBJ whole genome shotgun (WGS) entry which is preliminary data.</text>
</comment>
<evidence type="ECO:0000256" key="2">
    <source>
        <dbReference type="ARBA" id="ARBA00022448"/>
    </source>
</evidence>
<dbReference type="EMBL" id="JBHUHY010000016">
    <property type="protein sequence ID" value="MFD2188354.1"/>
    <property type="molecule type" value="Genomic_DNA"/>
</dbReference>
<dbReference type="Pfam" id="PF07690">
    <property type="entry name" value="MFS_1"/>
    <property type="match status" value="1"/>
</dbReference>
<dbReference type="Gene3D" id="1.20.1250.20">
    <property type="entry name" value="MFS general substrate transporter like domains"/>
    <property type="match status" value="2"/>
</dbReference>
<evidence type="ECO:0000256" key="5">
    <source>
        <dbReference type="ARBA" id="ARBA00023136"/>
    </source>
</evidence>
<dbReference type="PANTHER" id="PTHR19432">
    <property type="entry name" value="SUGAR TRANSPORTER"/>
    <property type="match status" value="1"/>
</dbReference>
<feature type="transmembrane region" description="Helical" evidence="6">
    <location>
        <begin position="237"/>
        <end position="258"/>
    </location>
</feature>
<dbReference type="PANTHER" id="PTHR19432:SF35">
    <property type="entry name" value="SOLUTE CARRIER FAMILY 45 MEMBER 3 ISOFORM X1"/>
    <property type="match status" value="1"/>
</dbReference>
<evidence type="ECO:0000313" key="8">
    <source>
        <dbReference type="EMBL" id="MFD2188354.1"/>
    </source>
</evidence>
<dbReference type="InterPro" id="IPR036259">
    <property type="entry name" value="MFS_trans_sf"/>
</dbReference>
<dbReference type="SUPFAM" id="SSF103473">
    <property type="entry name" value="MFS general substrate transporter"/>
    <property type="match status" value="2"/>
</dbReference>
<feature type="transmembrane region" description="Helical" evidence="6">
    <location>
        <begin position="353"/>
        <end position="376"/>
    </location>
</feature>
<reference evidence="9" key="1">
    <citation type="journal article" date="2019" name="Int. J. Syst. Evol. Microbiol.">
        <title>The Global Catalogue of Microorganisms (GCM) 10K type strain sequencing project: providing services to taxonomists for standard genome sequencing and annotation.</title>
        <authorList>
            <consortium name="The Broad Institute Genomics Platform"/>
            <consortium name="The Broad Institute Genome Sequencing Center for Infectious Disease"/>
            <person name="Wu L."/>
            <person name="Ma J."/>
        </authorList>
    </citation>
    <scope>NUCLEOTIDE SEQUENCE [LARGE SCALE GENOMIC DNA]</scope>
    <source>
        <strain evidence="9">DT92</strain>
    </source>
</reference>
<organism evidence="8 9">
    <name type="scientific">Aquimarina celericrescens</name>
    <dbReference type="NCBI Taxonomy" id="1964542"/>
    <lineage>
        <taxon>Bacteria</taxon>
        <taxon>Pseudomonadati</taxon>
        <taxon>Bacteroidota</taxon>
        <taxon>Flavobacteriia</taxon>
        <taxon>Flavobacteriales</taxon>
        <taxon>Flavobacteriaceae</taxon>
        <taxon>Aquimarina</taxon>
    </lineage>
</organism>
<feature type="transmembrane region" description="Helical" evidence="6">
    <location>
        <begin position="183"/>
        <end position="201"/>
    </location>
</feature>
<feature type="transmembrane region" description="Helical" evidence="6">
    <location>
        <begin position="48"/>
        <end position="68"/>
    </location>
</feature>
<evidence type="ECO:0000313" key="9">
    <source>
        <dbReference type="Proteomes" id="UP001597344"/>
    </source>
</evidence>
<dbReference type="RefSeq" id="WP_378321387.1">
    <property type="nucleotide sequence ID" value="NZ_JBHUHY010000016.1"/>
</dbReference>
<keyword evidence="9" id="KW-1185">Reference proteome</keyword>
<feature type="transmembrane region" description="Helical" evidence="6">
    <location>
        <begin position="474"/>
        <end position="494"/>
    </location>
</feature>
<gene>
    <name evidence="8" type="ORF">ACFSJT_16230</name>
</gene>
<dbReference type="InterPro" id="IPR020846">
    <property type="entry name" value="MFS_dom"/>
</dbReference>
<keyword evidence="5 6" id="KW-0472">Membrane</keyword>
<name>A0ABW5AZ70_9FLAO</name>
<feature type="transmembrane region" description="Helical" evidence="6">
    <location>
        <begin position="80"/>
        <end position="97"/>
    </location>
</feature>
<dbReference type="InterPro" id="IPR011701">
    <property type="entry name" value="MFS"/>
</dbReference>
<feature type="transmembrane region" description="Helical" evidence="6">
    <location>
        <begin position="310"/>
        <end position="333"/>
    </location>
</feature>